<name>A0AAD3CZK3_9STRA</name>
<comment type="caution">
    <text evidence="7">The sequence shown here is derived from an EMBL/GenBank/DDBJ whole genome shotgun (WGS) entry which is preliminary data.</text>
</comment>
<keyword evidence="2 6" id="KW-0812">Transmembrane</keyword>
<feature type="transmembrane region" description="Helical" evidence="6">
    <location>
        <begin position="138"/>
        <end position="162"/>
    </location>
</feature>
<dbReference type="PANTHER" id="PTHR23423">
    <property type="entry name" value="ORGANIC SOLUTE TRANSPORTER-RELATED"/>
    <property type="match status" value="1"/>
</dbReference>
<dbReference type="Pfam" id="PF03619">
    <property type="entry name" value="Solute_trans_a"/>
    <property type="match status" value="1"/>
</dbReference>
<dbReference type="Proteomes" id="UP001054902">
    <property type="component" value="Unassembled WGS sequence"/>
</dbReference>
<feature type="transmembrane region" description="Helical" evidence="6">
    <location>
        <begin position="174"/>
        <end position="198"/>
    </location>
</feature>
<keyword evidence="4 6" id="KW-0472">Membrane</keyword>
<keyword evidence="3 6" id="KW-1133">Transmembrane helix</keyword>
<sequence>MMDDSDLSDIEEENSISSFSSNALPKQNTNDLTSASTDVSHANSKMNPLHIETGAISQQEEDENNEDDHLSTPLIVSSTSEYEIESGIRKRTSSLDASKRVSVRSPNHFYNKRKERMKECFTRALELQRKMWRNTITLMNFLAKVLFWVSLIAMSAGILYFTRELAINGKEPHLIAWFSAGGFVILGFPISIYGILMHLTNYYQPNTQCYVVRILWMVPIYSIESWLCLRFHEVAIYIETLRDCYESFVLYCFLQFLIEVLGGEEALIMLLKDKSPTRGIHIWGFDWCIKPWVMGQPISVIDEETGKRQVKWTSPFFKNCKLGCLQYVLCKLVCSLCVMILEKFGLYKEGDFSYSSGYLYICILTNTSQCWALYCLVFFYYATKNELGPIRPVGKFLSVKALVFFTWWQSVGIAFLHQMDLIPAYIEGGWSSEEVAKGIQAYLICVEMFAAAIVHTFVFPHTDYMRPIVTSKTPVGAANFGRKVRVGRRLGRYRNSMGHLVGKDDRSACSKTSDAPSMFDAESHSANSSGHGIEIVDETGTLQPHADTIAELDTDLNGKKHKRKGFVNALIDSAVPRDVMENTVGIARGDFTVEKKTLLYHAAASDEYSLFAKRRAMMGKRPIVPKRQHRKD</sequence>
<evidence type="ECO:0000256" key="3">
    <source>
        <dbReference type="ARBA" id="ARBA00022989"/>
    </source>
</evidence>
<comment type="subcellular location">
    <subcellularLocation>
        <location evidence="1">Membrane</location>
        <topology evidence="1">Multi-pass membrane protein</topology>
    </subcellularLocation>
</comment>
<evidence type="ECO:0000256" key="2">
    <source>
        <dbReference type="ARBA" id="ARBA00022692"/>
    </source>
</evidence>
<evidence type="ECO:0000256" key="1">
    <source>
        <dbReference type="ARBA" id="ARBA00004141"/>
    </source>
</evidence>
<feature type="compositionally biased region" description="Polar residues" evidence="5">
    <location>
        <begin position="23"/>
        <end position="42"/>
    </location>
</feature>
<protein>
    <submittedName>
        <fullName evidence="7">Uncharacterized protein</fullName>
    </submittedName>
</protein>
<gene>
    <name evidence="7" type="ORF">CTEN210_11368</name>
</gene>
<proteinExistence type="predicted"/>
<dbReference type="AlphaFoldDB" id="A0AAD3CZK3"/>
<accession>A0AAD3CZK3</accession>
<reference evidence="7 8" key="1">
    <citation type="journal article" date="2021" name="Sci. Rep.">
        <title>The genome of the diatom Chaetoceros tenuissimus carries an ancient integrated fragment of an extant virus.</title>
        <authorList>
            <person name="Hongo Y."/>
            <person name="Kimura K."/>
            <person name="Takaki Y."/>
            <person name="Yoshida Y."/>
            <person name="Baba S."/>
            <person name="Kobayashi G."/>
            <person name="Nagasaki K."/>
            <person name="Hano T."/>
            <person name="Tomaru Y."/>
        </authorList>
    </citation>
    <scope>NUCLEOTIDE SEQUENCE [LARGE SCALE GENOMIC DNA]</scope>
    <source>
        <strain evidence="7 8">NIES-3715</strain>
    </source>
</reference>
<evidence type="ECO:0000256" key="5">
    <source>
        <dbReference type="SAM" id="MobiDB-lite"/>
    </source>
</evidence>
<organism evidence="7 8">
    <name type="scientific">Chaetoceros tenuissimus</name>
    <dbReference type="NCBI Taxonomy" id="426638"/>
    <lineage>
        <taxon>Eukaryota</taxon>
        <taxon>Sar</taxon>
        <taxon>Stramenopiles</taxon>
        <taxon>Ochrophyta</taxon>
        <taxon>Bacillariophyta</taxon>
        <taxon>Coscinodiscophyceae</taxon>
        <taxon>Chaetocerotophycidae</taxon>
        <taxon>Chaetocerotales</taxon>
        <taxon>Chaetocerotaceae</taxon>
        <taxon>Chaetoceros</taxon>
    </lineage>
</organism>
<feature type="transmembrane region" description="Helical" evidence="6">
    <location>
        <begin position="401"/>
        <end position="419"/>
    </location>
</feature>
<dbReference type="SMART" id="SM01417">
    <property type="entry name" value="Solute_trans_a"/>
    <property type="match status" value="1"/>
</dbReference>
<evidence type="ECO:0000256" key="4">
    <source>
        <dbReference type="ARBA" id="ARBA00023136"/>
    </source>
</evidence>
<dbReference type="EMBL" id="BLLK01000047">
    <property type="protein sequence ID" value="GFH54892.1"/>
    <property type="molecule type" value="Genomic_DNA"/>
</dbReference>
<feature type="transmembrane region" description="Helical" evidence="6">
    <location>
        <begin position="439"/>
        <end position="459"/>
    </location>
</feature>
<feature type="transmembrane region" description="Helical" evidence="6">
    <location>
        <begin position="358"/>
        <end position="381"/>
    </location>
</feature>
<feature type="region of interest" description="Disordered" evidence="5">
    <location>
        <begin position="1"/>
        <end position="42"/>
    </location>
</feature>
<keyword evidence="8" id="KW-1185">Reference proteome</keyword>
<feature type="transmembrane region" description="Helical" evidence="6">
    <location>
        <begin position="324"/>
        <end position="346"/>
    </location>
</feature>
<dbReference type="InterPro" id="IPR005178">
    <property type="entry name" value="Ostalpha/TMEM184C"/>
</dbReference>
<evidence type="ECO:0000256" key="6">
    <source>
        <dbReference type="SAM" id="Phobius"/>
    </source>
</evidence>
<evidence type="ECO:0000313" key="7">
    <source>
        <dbReference type="EMBL" id="GFH54892.1"/>
    </source>
</evidence>
<feature type="compositionally biased region" description="Acidic residues" evidence="5">
    <location>
        <begin position="1"/>
        <end position="14"/>
    </location>
</feature>
<evidence type="ECO:0000313" key="8">
    <source>
        <dbReference type="Proteomes" id="UP001054902"/>
    </source>
</evidence>
<dbReference type="GO" id="GO:0016020">
    <property type="term" value="C:membrane"/>
    <property type="evidence" value="ECO:0007669"/>
    <property type="project" value="UniProtKB-SubCell"/>
</dbReference>